<dbReference type="Gene3D" id="3.40.640.10">
    <property type="entry name" value="Type I PLP-dependent aspartate aminotransferase-like (Major domain)"/>
    <property type="match status" value="1"/>
</dbReference>
<reference evidence="7 8" key="1">
    <citation type="submission" date="2014-04" db="EMBL/GenBank/DDBJ databases">
        <authorList>
            <consortium name="DOE Joint Genome Institute"/>
            <person name="Kuo A."/>
            <person name="Girlanda M."/>
            <person name="Perotto S."/>
            <person name="Kohler A."/>
            <person name="Nagy L.G."/>
            <person name="Floudas D."/>
            <person name="Copeland A."/>
            <person name="Barry K.W."/>
            <person name="Cichocki N."/>
            <person name="Veneault-Fourrey C."/>
            <person name="LaButti K."/>
            <person name="Lindquist E.A."/>
            <person name="Lipzen A."/>
            <person name="Lundell T."/>
            <person name="Morin E."/>
            <person name="Murat C."/>
            <person name="Sun H."/>
            <person name="Tunlid A."/>
            <person name="Henrissat B."/>
            <person name="Grigoriev I.V."/>
            <person name="Hibbett D.S."/>
            <person name="Martin F."/>
            <person name="Nordberg H.P."/>
            <person name="Cantor M.N."/>
            <person name="Hua S.X."/>
        </authorList>
    </citation>
    <scope>NUCLEOTIDE SEQUENCE [LARGE SCALE GENOMIC DNA]</scope>
    <source>
        <strain evidence="7 8">MUT 4182</strain>
    </source>
</reference>
<feature type="domain" description="Aminotransferase class I/classII large" evidence="6">
    <location>
        <begin position="127"/>
        <end position="471"/>
    </location>
</feature>
<keyword evidence="5" id="KW-0663">Pyridoxal phosphate</keyword>
<dbReference type="Pfam" id="PF00155">
    <property type="entry name" value="Aminotran_1_2"/>
    <property type="match status" value="1"/>
</dbReference>
<keyword evidence="4" id="KW-0808">Transferase</keyword>
<comment type="cofactor">
    <cofactor evidence="1">
        <name>pyridoxal 5'-phosphate</name>
        <dbReference type="ChEBI" id="CHEBI:597326"/>
    </cofactor>
</comment>
<evidence type="ECO:0000313" key="7">
    <source>
        <dbReference type="EMBL" id="KIO34448.1"/>
    </source>
</evidence>
<dbReference type="OrthoDB" id="691673at2759"/>
<dbReference type="GO" id="GO:1901605">
    <property type="term" value="P:alpha-amino acid metabolic process"/>
    <property type="evidence" value="ECO:0007669"/>
    <property type="project" value="TreeGrafter"/>
</dbReference>
<dbReference type="InterPro" id="IPR015424">
    <property type="entry name" value="PyrdxlP-dep_Trfase"/>
</dbReference>
<sequence length="497" mass="54703">MSPPTGYNSDTQMVAPVTHDDGIPMVTSSSPTAEHPPLTVDERVLPPNFYDDYLSDTAKRYLPSPIRKVIPLSRIPGILSVFAGLPAPETFPFQQLTMTVSHPDTANRHKSTTLSLEGDVLTDALQYSETGGIPRFVDWLCGLQERYHGRKPEGEGWTLSVGCGSQDVLSKAFTSLLDEGDSVLVEAPVYAGVIPIFALLKCHAAEVCTDASGILADDLEHVLQNWPKDKRRPKLLYTAPYGCNPTGASATLERRLKVLQLARKHNFLILEDDPYFYLYYGDTPRPPSYFQLEKEIAGPIGHVVRFDSFSKILSSGMRLGFVSGPTPIVNAINLVTSSSTLQPSSFSQAVAYSLLSHWGYDGFQQHVDHVAGVYRRKRDLFAAAMRRHLEGLAEWATPEAGMFVWFKLLLPPVPGSDEGDSEDVIVRRALKEKVLALPGTSFFTNGRTSAYVRASFSVLPEEQFDEAMRRLAAIVKDVREEAGRGTGSDLGVNVSRV</sequence>
<proteinExistence type="inferred from homology"/>
<reference evidence="8" key="2">
    <citation type="submission" date="2015-01" db="EMBL/GenBank/DDBJ databases">
        <title>Evolutionary Origins and Diversification of the Mycorrhizal Mutualists.</title>
        <authorList>
            <consortium name="DOE Joint Genome Institute"/>
            <consortium name="Mycorrhizal Genomics Consortium"/>
            <person name="Kohler A."/>
            <person name="Kuo A."/>
            <person name="Nagy L.G."/>
            <person name="Floudas D."/>
            <person name="Copeland A."/>
            <person name="Barry K.W."/>
            <person name="Cichocki N."/>
            <person name="Veneault-Fourrey C."/>
            <person name="LaButti K."/>
            <person name="Lindquist E.A."/>
            <person name="Lipzen A."/>
            <person name="Lundell T."/>
            <person name="Morin E."/>
            <person name="Murat C."/>
            <person name="Riley R."/>
            <person name="Ohm R."/>
            <person name="Sun H."/>
            <person name="Tunlid A."/>
            <person name="Henrissat B."/>
            <person name="Grigoriev I.V."/>
            <person name="Hibbett D.S."/>
            <person name="Martin F."/>
        </authorList>
    </citation>
    <scope>NUCLEOTIDE SEQUENCE [LARGE SCALE GENOMIC DNA]</scope>
    <source>
        <strain evidence="8">MUT 4182</strain>
    </source>
</reference>
<evidence type="ECO:0000256" key="5">
    <source>
        <dbReference type="ARBA" id="ARBA00022898"/>
    </source>
</evidence>
<name>A0A0C3LK57_9AGAM</name>
<evidence type="ECO:0000256" key="1">
    <source>
        <dbReference type="ARBA" id="ARBA00001933"/>
    </source>
</evidence>
<comment type="similarity">
    <text evidence="2">Belongs to the class-I pyridoxal-phosphate-dependent aminotransferase family.</text>
</comment>
<dbReference type="GO" id="GO:0008483">
    <property type="term" value="F:transaminase activity"/>
    <property type="evidence" value="ECO:0007669"/>
    <property type="project" value="UniProtKB-KW"/>
</dbReference>
<dbReference type="CDD" id="cd00609">
    <property type="entry name" value="AAT_like"/>
    <property type="match status" value="1"/>
</dbReference>
<organism evidence="7 8">
    <name type="scientific">Tulasnella calospora MUT 4182</name>
    <dbReference type="NCBI Taxonomy" id="1051891"/>
    <lineage>
        <taxon>Eukaryota</taxon>
        <taxon>Fungi</taxon>
        <taxon>Dikarya</taxon>
        <taxon>Basidiomycota</taxon>
        <taxon>Agaricomycotina</taxon>
        <taxon>Agaricomycetes</taxon>
        <taxon>Cantharellales</taxon>
        <taxon>Tulasnellaceae</taxon>
        <taxon>Tulasnella</taxon>
    </lineage>
</organism>
<protein>
    <recommendedName>
        <fullName evidence="6">Aminotransferase class I/classII large domain-containing protein</fullName>
    </recommendedName>
</protein>
<keyword evidence="8" id="KW-1185">Reference proteome</keyword>
<evidence type="ECO:0000256" key="2">
    <source>
        <dbReference type="ARBA" id="ARBA00007441"/>
    </source>
</evidence>
<dbReference type="HOGENOM" id="CLU_017584_0_6_1"/>
<dbReference type="PANTHER" id="PTHR42790">
    <property type="entry name" value="AMINOTRANSFERASE"/>
    <property type="match status" value="1"/>
</dbReference>
<dbReference type="PANTHER" id="PTHR42790:SF19">
    <property type="entry name" value="KYNURENINE_ALPHA-AMINOADIPATE AMINOTRANSFERASE, MITOCHONDRIAL"/>
    <property type="match status" value="1"/>
</dbReference>
<dbReference type="AlphaFoldDB" id="A0A0C3LK57"/>
<dbReference type="SUPFAM" id="SSF53383">
    <property type="entry name" value="PLP-dependent transferases"/>
    <property type="match status" value="1"/>
</dbReference>
<dbReference type="Proteomes" id="UP000054248">
    <property type="component" value="Unassembled WGS sequence"/>
</dbReference>
<dbReference type="InterPro" id="IPR015421">
    <property type="entry name" value="PyrdxlP-dep_Trfase_major"/>
</dbReference>
<evidence type="ECO:0000256" key="4">
    <source>
        <dbReference type="ARBA" id="ARBA00022679"/>
    </source>
</evidence>
<dbReference type="InterPro" id="IPR050859">
    <property type="entry name" value="Class-I_PLP-dep_aminotransf"/>
</dbReference>
<dbReference type="STRING" id="1051891.A0A0C3LK57"/>
<accession>A0A0C3LK57</accession>
<gene>
    <name evidence="7" type="ORF">M407DRAFT_240709</name>
</gene>
<dbReference type="InterPro" id="IPR004839">
    <property type="entry name" value="Aminotransferase_I/II_large"/>
</dbReference>
<dbReference type="FunFam" id="3.90.1150.10:FF:000166">
    <property type="entry name" value="Kynurenine/alpha-aminoadipate aminotransferase, mitochondrial"/>
    <property type="match status" value="1"/>
</dbReference>
<keyword evidence="3" id="KW-0032">Aminotransferase</keyword>
<evidence type="ECO:0000259" key="6">
    <source>
        <dbReference type="Pfam" id="PF00155"/>
    </source>
</evidence>
<dbReference type="GO" id="GO:0030170">
    <property type="term" value="F:pyridoxal phosphate binding"/>
    <property type="evidence" value="ECO:0007669"/>
    <property type="project" value="InterPro"/>
</dbReference>
<dbReference type="EMBL" id="KN822943">
    <property type="protein sequence ID" value="KIO34448.1"/>
    <property type="molecule type" value="Genomic_DNA"/>
</dbReference>
<evidence type="ECO:0000256" key="3">
    <source>
        <dbReference type="ARBA" id="ARBA00022576"/>
    </source>
</evidence>
<evidence type="ECO:0000313" key="8">
    <source>
        <dbReference type="Proteomes" id="UP000054248"/>
    </source>
</evidence>